<dbReference type="EMBL" id="JRLV01000007">
    <property type="protein sequence ID" value="KGO81469.1"/>
    <property type="molecule type" value="Genomic_DNA"/>
</dbReference>
<protein>
    <recommendedName>
        <fullName evidence="3">DUF1579 domain-containing protein</fullName>
    </recommendedName>
</protein>
<dbReference type="Proteomes" id="UP000030129">
    <property type="component" value="Unassembled WGS sequence"/>
</dbReference>
<dbReference type="eggNOG" id="ENOG503231D">
    <property type="taxonomic scope" value="Bacteria"/>
</dbReference>
<name>A0A0A2LNH2_9FLAO</name>
<dbReference type="AlphaFoldDB" id="A0A0A2LNH2"/>
<evidence type="ECO:0000313" key="1">
    <source>
        <dbReference type="EMBL" id="KGO81469.1"/>
    </source>
</evidence>
<reference evidence="1 2" key="1">
    <citation type="submission" date="2013-09" db="EMBL/GenBank/DDBJ databases">
        <authorList>
            <person name="Zeng Z."/>
            <person name="Chen C."/>
        </authorList>
    </citation>
    <scope>NUCLEOTIDE SEQUENCE [LARGE SCALE GENOMIC DNA]</scope>
    <source>
        <strain evidence="1 2">F44-8</strain>
    </source>
</reference>
<dbReference type="InterPro" id="IPR011473">
    <property type="entry name" value="DUF1579"/>
</dbReference>
<proteinExistence type="predicted"/>
<dbReference type="STRING" id="1406840.Q763_07415"/>
<evidence type="ECO:0008006" key="3">
    <source>
        <dbReference type="Google" id="ProtNLM"/>
    </source>
</evidence>
<organism evidence="1 2">
    <name type="scientific">Flavobacterium beibuense F44-8</name>
    <dbReference type="NCBI Taxonomy" id="1406840"/>
    <lineage>
        <taxon>Bacteria</taxon>
        <taxon>Pseudomonadati</taxon>
        <taxon>Bacteroidota</taxon>
        <taxon>Flavobacteriia</taxon>
        <taxon>Flavobacteriales</taxon>
        <taxon>Flavobacteriaceae</taxon>
        <taxon>Flavobacterium</taxon>
    </lineage>
</organism>
<dbReference type="RefSeq" id="WP_035132720.1">
    <property type="nucleotide sequence ID" value="NZ_JRLV01000007.1"/>
</dbReference>
<gene>
    <name evidence="1" type="ORF">Q763_07415</name>
</gene>
<sequence length="214" mass="24181">MKKIFITLSAVALCFASCKKEEKMDSGEPMMNDTVPTEEPAPMVEMDSATVANAWNEYMTPGEAHKMMANEEGKWNCEMTFWMGPDAPPQKETSSCEIKMILDGRYQQSTYTGDMMGMPFEGISTVAYDNATNEYVSTWIDNMGTGMMVMRGTFNGNTRTTTLNGTMVDPVTKTVKEVRELYDIVDENTRKMQMFETPKGGKKYKSMEIIMTRK</sequence>
<keyword evidence="2" id="KW-1185">Reference proteome</keyword>
<dbReference type="Pfam" id="PF07617">
    <property type="entry name" value="DUF1579"/>
    <property type="match status" value="1"/>
</dbReference>
<comment type="caution">
    <text evidence="1">The sequence shown here is derived from an EMBL/GenBank/DDBJ whole genome shotgun (WGS) entry which is preliminary data.</text>
</comment>
<evidence type="ECO:0000313" key="2">
    <source>
        <dbReference type="Proteomes" id="UP000030129"/>
    </source>
</evidence>
<accession>A0A0A2LNH2</accession>